<dbReference type="AlphaFoldDB" id="A1D4I0"/>
<dbReference type="Proteomes" id="UP000006702">
    <property type="component" value="Unassembled WGS sequence"/>
</dbReference>
<keyword evidence="2" id="KW-1185">Reference proteome</keyword>
<name>A1D4I0_NEOFI</name>
<protein>
    <submittedName>
        <fullName evidence="1">Uncharacterized protein</fullName>
    </submittedName>
</protein>
<organism evidence="1 2">
    <name type="scientific">Neosartorya fischeri (strain ATCC 1020 / DSM 3700 / CBS 544.65 / FGSC A1164 / JCM 1740 / NRRL 181 / WB 181)</name>
    <name type="common">Aspergillus fischerianus</name>
    <dbReference type="NCBI Taxonomy" id="331117"/>
    <lineage>
        <taxon>Eukaryota</taxon>
        <taxon>Fungi</taxon>
        <taxon>Dikarya</taxon>
        <taxon>Ascomycota</taxon>
        <taxon>Pezizomycotina</taxon>
        <taxon>Eurotiomycetes</taxon>
        <taxon>Eurotiomycetidae</taxon>
        <taxon>Eurotiales</taxon>
        <taxon>Aspergillaceae</taxon>
        <taxon>Aspergillus</taxon>
        <taxon>Aspergillus subgen. Fumigati</taxon>
    </lineage>
</organism>
<dbReference type="HOGENOM" id="CLU_2513161_0_0_1"/>
<dbReference type="KEGG" id="nfi:NFIA_020310"/>
<dbReference type="RefSeq" id="XP_001265220.1">
    <property type="nucleotide sequence ID" value="XM_001265219.1"/>
</dbReference>
<reference evidence="2" key="1">
    <citation type="journal article" date="2008" name="PLoS Genet.">
        <title>Genomic islands in the pathogenic filamentous fungus Aspergillus fumigatus.</title>
        <authorList>
            <person name="Fedorova N.D."/>
            <person name="Khaldi N."/>
            <person name="Joardar V.S."/>
            <person name="Maiti R."/>
            <person name="Amedeo P."/>
            <person name="Anderson M.J."/>
            <person name="Crabtree J."/>
            <person name="Silva J.C."/>
            <person name="Badger J.H."/>
            <person name="Albarraq A."/>
            <person name="Angiuoli S."/>
            <person name="Bussey H."/>
            <person name="Bowyer P."/>
            <person name="Cotty P.J."/>
            <person name="Dyer P.S."/>
            <person name="Egan A."/>
            <person name="Galens K."/>
            <person name="Fraser-Liggett C.M."/>
            <person name="Haas B.J."/>
            <person name="Inman J.M."/>
            <person name="Kent R."/>
            <person name="Lemieux S."/>
            <person name="Malavazi I."/>
            <person name="Orvis J."/>
            <person name="Roemer T."/>
            <person name="Ronning C.M."/>
            <person name="Sundaram J.P."/>
            <person name="Sutton G."/>
            <person name="Turner G."/>
            <person name="Venter J.C."/>
            <person name="White O.R."/>
            <person name="Whitty B.R."/>
            <person name="Youngman P."/>
            <person name="Wolfe K.H."/>
            <person name="Goldman G.H."/>
            <person name="Wortman J.R."/>
            <person name="Jiang B."/>
            <person name="Denning D.W."/>
            <person name="Nierman W.C."/>
        </authorList>
    </citation>
    <scope>NUCLEOTIDE SEQUENCE [LARGE SCALE GENOMIC DNA]</scope>
    <source>
        <strain evidence="2">ATCC 1020 / DSM 3700 / CBS 544.65 / FGSC A1164 / JCM 1740 / NRRL 181 / WB 181</strain>
    </source>
</reference>
<gene>
    <name evidence="1" type="ORF">NFIA_020310</name>
</gene>
<sequence length="85" mass="9443">MGEYSHHVLRRRKSLVMMINVECCSQAHVRIVSGTVEGSSASFTLGSLRIGTVTMLSSFYNRVAFGPWIVVTRFVTGLWMTPPPP</sequence>
<evidence type="ECO:0000313" key="1">
    <source>
        <dbReference type="EMBL" id="EAW23323.1"/>
    </source>
</evidence>
<evidence type="ECO:0000313" key="2">
    <source>
        <dbReference type="Proteomes" id="UP000006702"/>
    </source>
</evidence>
<proteinExistence type="predicted"/>
<accession>A1D4I0</accession>
<dbReference type="EMBL" id="DS027688">
    <property type="protein sequence ID" value="EAW23323.1"/>
    <property type="molecule type" value="Genomic_DNA"/>
</dbReference>
<dbReference type="VEuPathDB" id="FungiDB:NFIA_020310"/>
<dbReference type="GeneID" id="4591649"/>